<comment type="caution">
    <text evidence="2">The sequence shown here is derived from an EMBL/GenBank/DDBJ whole genome shotgun (WGS) entry which is preliminary data.</text>
</comment>
<keyword evidence="1" id="KW-0812">Transmembrane</keyword>
<protein>
    <recommendedName>
        <fullName evidence="4">ABC transporter permease</fullName>
    </recommendedName>
</protein>
<sequence>MLIADFIGRSLFFQNPSIGDLGYFTKLLMGQILLHWAFSAVVLCAAIHIKSAIPGIVIGIVLGLNIIGTIASALESIVSDTNLSSYLLVNTIVTIMDFNHTADVMHVAGVAIIFLLLFSIVAVKYKMKEDLR</sequence>
<dbReference type="Proteomes" id="UP000641206">
    <property type="component" value="Unassembled WGS sequence"/>
</dbReference>
<keyword evidence="1" id="KW-1133">Transmembrane helix</keyword>
<evidence type="ECO:0008006" key="4">
    <source>
        <dbReference type="Google" id="ProtNLM"/>
    </source>
</evidence>
<dbReference type="EMBL" id="BMLW01000002">
    <property type="protein sequence ID" value="GGP08350.1"/>
    <property type="molecule type" value="Genomic_DNA"/>
</dbReference>
<evidence type="ECO:0000313" key="2">
    <source>
        <dbReference type="EMBL" id="GGP08350.1"/>
    </source>
</evidence>
<evidence type="ECO:0000313" key="3">
    <source>
        <dbReference type="Proteomes" id="UP000641206"/>
    </source>
</evidence>
<feature type="transmembrane region" description="Helical" evidence="1">
    <location>
        <begin position="56"/>
        <end position="78"/>
    </location>
</feature>
<keyword evidence="3" id="KW-1185">Reference proteome</keyword>
<proteinExistence type="predicted"/>
<feature type="transmembrane region" description="Helical" evidence="1">
    <location>
        <begin position="104"/>
        <end position="123"/>
    </location>
</feature>
<name>A0ABQ2NQQ3_9BACI</name>
<reference evidence="3" key="1">
    <citation type="journal article" date="2019" name="Int. J. Syst. Evol. Microbiol.">
        <title>The Global Catalogue of Microorganisms (GCM) 10K type strain sequencing project: providing services to taxonomists for standard genome sequencing and annotation.</title>
        <authorList>
            <consortium name="The Broad Institute Genomics Platform"/>
            <consortium name="The Broad Institute Genome Sequencing Center for Infectious Disease"/>
            <person name="Wu L."/>
            <person name="Ma J."/>
        </authorList>
    </citation>
    <scope>NUCLEOTIDE SEQUENCE [LARGE SCALE GENOMIC DNA]</scope>
    <source>
        <strain evidence="3">CGMCC 1.7693</strain>
    </source>
</reference>
<gene>
    <name evidence="2" type="ORF">GCM10011346_08040</name>
</gene>
<accession>A0ABQ2NQQ3</accession>
<organism evidence="2 3">
    <name type="scientific">Oceanobacillus neutriphilus</name>
    <dbReference type="NCBI Taxonomy" id="531815"/>
    <lineage>
        <taxon>Bacteria</taxon>
        <taxon>Bacillati</taxon>
        <taxon>Bacillota</taxon>
        <taxon>Bacilli</taxon>
        <taxon>Bacillales</taxon>
        <taxon>Bacillaceae</taxon>
        <taxon>Oceanobacillus</taxon>
    </lineage>
</organism>
<feature type="transmembrane region" description="Helical" evidence="1">
    <location>
        <begin position="28"/>
        <end position="49"/>
    </location>
</feature>
<keyword evidence="1" id="KW-0472">Membrane</keyword>
<evidence type="ECO:0000256" key="1">
    <source>
        <dbReference type="SAM" id="Phobius"/>
    </source>
</evidence>